<organism evidence="2 3">
    <name type="scientific">Streptomyces qinglanensis</name>
    <dbReference type="NCBI Taxonomy" id="943816"/>
    <lineage>
        <taxon>Bacteria</taxon>
        <taxon>Bacillati</taxon>
        <taxon>Actinomycetota</taxon>
        <taxon>Actinomycetes</taxon>
        <taxon>Kitasatosporales</taxon>
        <taxon>Streptomycetaceae</taxon>
        <taxon>Streptomyces</taxon>
    </lineage>
</organism>
<dbReference type="Proteomes" id="UP000182841">
    <property type="component" value="Unassembled WGS sequence"/>
</dbReference>
<evidence type="ECO:0000313" key="2">
    <source>
        <dbReference type="EMBL" id="SER39680.1"/>
    </source>
</evidence>
<name>A0A1H9NUP0_9ACTN</name>
<keyword evidence="3" id="KW-1185">Reference proteome</keyword>
<dbReference type="RefSeq" id="WP_162637618.1">
    <property type="nucleotide sequence ID" value="NZ_FOGO01000001.1"/>
</dbReference>
<gene>
    <name evidence="2" type="ORF">SAMN05421870_101685</name>
</gene>
<evidence type="ECO:0000256" key="1">
    <source>
        <dbReference type="SAM" id="MobiDB-lite"/>
    </source>
</evidence>
<feature type="region of interest" description="Disordered" evidence="1">
    <location>
        <begin position="29"/>
        <end position="53"/>
    </location>
</feature>
<sequence>MTYPLETQAYPPCECPRCRPAREREARELEADLAGLTRQADSDTDTPADASGQ</sequence>
<dbReference type="AlphaFoldDB" id="A0A1H9NUP0"/>
<reference evidence="3" key="1">
    <citation type="submission" date="2016-10" db="EMBL/GenBank/DDBJ databases">
        <authorList>
            <person name="Varghese N."/>
            <person name="Submissions S."/>
        </authorList>
    </citation>
    <scope>NUCLEOTIDE SEQUENCE [LARGE SCALE GENOMIC DNA]</scope>
    <source>
        <strain evidence="3">CGMCC 4.6825</strain>
    </source>
</reference>
<accession>A0A1H9NUP0</accession>
<evidence type="ECO:0000313" key="3">
    <source>
        <dbReference type="Proteomes" id="UP000182841"/>
    </source>
</evidence>
<protein>
    <submittedName>
        <fullName evidence="2">Uncharacterized protein</fullName>
    </submittedName>
</protein>
<proteinExistence type="predicted"/>
<dbReference type="EMBL" id="FOGO01000001">
    <property type="protein sequence ID" value="SER39680.1"/>
    <property type="molecule type" value="Genomic_DNA"/>
</dbReference>